<dbReference type="HOGENOM" id="CLU_2700198_0_0_6"/>
<organism evidence="2 3">
    <name type="scientific">Legionella drancourtii LLAP12</name>
    <dbReference type="NCBI Taxonomy" id="658187"/>
    <lineage>
        <taxon>Bacteria</taxon>
        <taxon>Pseudomonadati</taxon>
        <taxon>Pseudomonadota</taxon>
        <taxon>Gammaproteobacteria</taxon>
        <taxon>Legionellales</taxon>
        <taxon>Legionellaceae</taxon>
        <taxon>Legionella</taxon>
    </lineage>
</organism>
<keyword evidence="1" id="KW-0472">Membrane</keyword>
<protein>
    <submittedName>
        <fullName evidence="2">Uncharacterized protein</fullName>
    </submittedName>
</protein>
<evidence type="ECO:0000313" key="2">
    <source>
        <dbReference type="EMBL" id="EHL30762.1"/>
    </source>
</evidence>
<evidence type="ECO:0000313" key="3">
    <source>
        <dbReference type="Proteomes" id="UP000002770"/>
    </source>
</evidence>
<dbReference type="Proteomes" id="UP000002770">
    <property type="component" value="Unassembled WGS sequence"/>
</dbReference>
<keyword evidence="1" id="KW-0812">Transmembrane</keyword>
<dbReference type="EMBL" id="JH413825">
    <property type="protein sequence ID" value="EHL30762.1"/>
    <property type="molecule type" value="Genomic_DNA"/>
</dbReference>
<name>G9EPR0_9GAMM</name>
<dbReference type="AlphaFoldDB" id="G9EPR0"/>
<accession>G9EPR0</accession>
<gene>
    <name evidence="2" type="ORF">LDG_7249</name>
</gene>
<keyword evidence="1" id="KW-1133">Transmembrane helix</keyword>
<sequence>MTCLENTIAHQEKHGFNLGCVLQKERGLFLFSANNNWTLFDETIVFFLVIDKIFCLFLTHLQWNLSKSPAVFI</sequence>
<proteinExistence type="predicted"/>
<reference evidence="2 3" key="1">
    <citation type="journal article" date="2011" name="BMC Genomics">
        <title>Insight into cross-talk between intra-amoebal pathogens.</title>
        <authorList>
            <person name="Gimenez G."/>
            <person name="Bertelli C."/>
            <person name="Moliner C."/>
            <person name="Robert C."/>
            <person name="Raoult D."/>
            <person name="Fournier P.E."/>
            <person name="Greub G."/>
        </authorList>
    </citation>
    <scope>NUCLEOTIDE SEQUENCE [LARGE SCALE GENOMIC DNA]</scope>
    <source>
        <strain evidence="2 3">LLAP12</strain>
    </source>
</reference>
<dbReference type="InParanoid" id="G9EPR0"/>
<evidence type="ECO:0000256" key="1">
    <source>
        <dbReference type="SAM" id="Phobius"/>
    </source>
</evidence>
<keyword evidence="3" id="KW-1185">Reference proteome</keyword>
<feature type="transmembrane region" description="Helical" evidence="1">
    <location>
        <begin position="44"/>
        <end position="63"/>
    </location>
</feature>